<evidence type="ECO:0000313" key="2">
    <source>
        <dbReference type="Proteomes" id="UP000014975"/>
    </source>
</evidence>
<dbReference type="eggNOG" id="ENOG5032EV2">
    <property type="taxonomic scope" value="Bacteria"/>
</dbReference>
<sequence length="120" mass="13605">MATDRDLKRTDESVSLRAILASTVAPGEGDVHEIDFGDIMISEQVIGYIGQATRELLQRYVPNLSQLDSRHSDLIGAIDNKAFWLGESGSLVLTVEIVGNRHFFKIPRELWETRRISKWH</sequence>
<name>S7UH97_9BACT</name>
<dbReference type="EMBL" id="ATHI01000028">
    <property type="protein sequence ID" value="EPR31638.1"/>
    <property type="molecule type" value="Genomic_DNA"/>
</dbReference>
<evidence type="ECO:0000313" key="1">
    <source>
        <dbReference type="EMBL" id="EPR31638.1"/>
    </source>
</evidence>
<organism evidence="1 2">
    <name type="scientific">Alkalidesulfovibrio alkalitolerans DSM 16529</name>
    <dbReference type="NCBI Taxonomy" id="1121439"/>
    <lineage>
        <taxon>Bacteria</taxon>
        <taxon>Pseudomonadati</taxon>
        <taxon>Thermodesulfobacteriota</taxon>
        <taxon>Desulfovibrionia</taxon>
        <taxon>Desulfovibrionales</taxon>
        <taxon>Desulfovibrionaceae</taxon>
        <taxon>Alkalidesulfovibrio</taxon>
    </lineage>
</organism>
<proteinExistence type="predicted"/>
<dbReference type="PATRIC" id="fig|1121439.3.peg.2332"/>
<comment type="caution">
    <text evidence="1">The sequence shown here is derived from an EMBL/GenBank/DDBJ whole genome shotgun (WGS) entry which is preliminary data.</text>
</comment>
<keyword evidence="2" id="KW-1185">Reference proteome</keyword>
<gene>
    <name evidence="1" type="ORF">dsat_0962</name>
</gene>
<dbReference type="RefSeq" id="WP_020887659.1">
    <property type="nucleotide sequence ID" value="NZ_ATHI01000028.1"/>
</dbReference>
<dbReference type="OrthoDB" id="5456680at2"/>
<dbReference type="AlphaFoldDB" id="S7UH97"/>
<protein>
    <submittedName>
        <fullName evidence="1">Uncharacterized protein</fullName>
    </submittedName>
</protein>
<reference evidence="1 2" key="1">
    <citation type="journal article" date="2013" name="Genome Announc.">
        <title>Draft genome sequences for three mercury-methylating, sulfate-reducing bacteria.</title>
        <authorList>
            <person name="Brown S.D."/>
            <person name="Hurt R.A.Jr."/>
            <person name="Gilmour C.C."/>
            <person name="Elias D.A."/>
        </authorList>
    </citation>
    <scope>NUCLEOTIDE SEQUENCE [LARGE SCALE GENOMIC DNA]</scope>
    <source>
        <strain evidence="1 2">DSM 16529</strain>
    </source>
</reference>
<accession>S7UH97</accession>
<dbReference type="Proteomes" id="UP000014975">
    <property type="component" value="Unassembled WGS sequence"/>
</dbReference>